<keyword evidence="3" id="KW-1185">Reference proteome</keyword>
<dbReference type="Ensembl" id="ENSPMET00000031876.1">
    <property type="protein sequence ID" value="ENSPMEP00000029231.1"/>
    <property type="gene ID" value="ENSPMEG00000014828.1"/>
</dbReference>
<organism evidence="2 3">
    <name type="scientific">Poecilia mexicana</name>
    <dbReference type="NCBI Taxonomy" id="48701"/>
    <lineage>
        <taxon>Eukaryota</taxon>
        <taxon>Metazoa</taxon>
        <taxon>Chordata</taxon>
        <taxon>Craniata</taxon>
        <taxon>Vertebrata</taxon>
        <taxon>Euteleostomi</taxon>
        <taxon>Actinopterygii</taxon>
        <taxon>Neopterygii</taxon>
        <taxon>Teleostei</taxon>
        <taxon>Neoteleostei</taxon>
        <taxon>Acanthomorphata</taxon>
        <taxon>Ovalentaria</taxon>
        <taxon>Atherinomorphae</taxon>
        <taxon>Cyprinodontiformes</taxon>
        <taxon>Poeciliidae</taxon>
        <taxon>Poeciliinae</taxon>
        <taxon>Poecilia</taxon>
    </lineage>
</organism>
<dbReference type="Proteomes" id="UP000261480">
    <property type="component" value="Unplaced"/>
</dbReference>
<dbReference type="AlphaFoldDB" id="A0A3B3YPB8"/>
<evidence type="ECO:0008006" key="4">
    <source>
        <dbReference type="Google" id="ProtNLM"/>
    </source>
</evidence>
<accession>A0A3B3YPB8</accession>
<name>A0A3B3YPB8_9TELE</name>
<evidence type="ECO:0000313" key="2">
    <source>
        <dbReference type="Ensembl" id="ENSPMEP00000029231.1"/>
    </source>
</evidence>
<keyword evidence="1" id="KW-0732">Signal</keyword>
<reference evidence="2" key="1">
    <citation type="submission" date="2025-08" db="UniProtKB">
        <authorList>
            <consortium name="Ensembl"/>
        </authorList>
    </citation>
    <scope>IDENTIFICATION</scope>
</reference>
<feature type="chain" id="PRO_5017460112" description="Secreted protein" evidence="1">
    <location>
        <begin position="17"/>
        <end position="137"/>
    </location>
</feature>
<evidence type="ECO:0000256" key="1">
    <source>
        <dbReference type="SAM" id="SignalP"/>
    </source>
</evidence>
<protein>
    <recommendedName>
        <fullName evidence="4">Secreted protein</fullName>
    </recommendedName>
</protein>
<sequence>MLFICCFADWTAASLSLRFQTIQLVKTAAVQKERSTCWPLSTDFLLQGSISYLLQRPKMWRILVCWNGTCWKLQGAASHWRTELLHHDDAVFMERPFQQRDDSYSVCLRVAPPGRPFRRLPGSWSLQTQTGRNTMSH</sequence>
<feature type="signal peptide" evidence="1">
    <location>
        <begin position="1"/>
        <end position="16"/>
    </location>
</feature>
<evidence type="ECO:0000313" key="3">
    <source>
        <dbReference type="Proteomes" id="UP000261480"/>
    </source>
</evidence>
<proteinExistence type="predicted"/>
<reference evidence="2" key="2">
    <citation type="submission" date="2025-09" db="UniProtKB">
        <authorList>
            <consortium name="Ensembl"/>
        </authorList>
    </citation>
    <scope>IDENTIFICATION</scope>
</reference>